<evidence type="ECO:0000259" key="1">
    <source>
        <dbReference type="PROSITE" id="PS51819"/>
    </source>
</evidence>
<dbReference type="EMBL" id="BJWL01000012">
    <property type="protein sequence ID" value="GFY98474.1"/>
    <property type="molecule type" value="Genomic_DNA"/>
</dbReference>
<comment type="caution">
    <text evidence="2">The sequence shown here is derived from an EMBL/GenBank/DDBJ whole genome shotgun (WGS) entry which is preliminary data.</text>
</comment>
<dbReference type="InterPro" id="IPR050383">
    <property type="entry name" value="GlyoxalaseI/FosfomycinResist"/>
</dbReference>
<dbReference type="InterPro" id="IPR029068">
    <property type="entry name" value="Glyas_Bleomycin-R_OHBP_Dase"/>
</dbReference>
<dbReference type="Gene3D" id="3.10.180.10">
    <property type="entry name" value="2,3-Dihydroxybiphenyl 1,2-Dioxygenase, domain 1"/>
    <property type="match status" value="1"/>
</dbReference>
<name>A0A7J0FIF4_9ERIC</name>
<dbReference type="OrthoDB" id="5371818at2759"/>
<organism evidence="2 3">
    <name type="scientific">Actinidia rufa</name>
    <dbReference type="NCBI Taxonomy" id="165716"/>
    <lineage>
        <taxon>Eukaryota</taxon>
        <taxon>Viridiplantae</taxon>
        <taxon>Streptophyta</taxon>
        <taxon>Embryophyta</taxon>
        <taxon>Tracheophyta</taxon>
        <taxon>Spermatophyta</taxon>
        <taxon>Magnoliopsida</taxon>
        <taxon>eudicotyledons</taxon>
        <taxon>Gunneridae</taxon>
        <taxon>Pentapetalae</taxon>
        <taxon>asterids</taxon>
        <taxon>Ericales</taxon>
        <taxon>Actinidiaceae</taxon>
        <taxon>Actinidia</taxon>
    </lineage>
</organism>
<dbReference type="PANTHER" id="PTHR21366:SF22">
    <property type="entry name" value="VOC DOMAIN-CONTAINING PROTEIN"/>
    <property type="match status" value="1"/>
</dbReference>
<gene>
    <name evidence="2" type="ORF">Acr_12g0010150</name>
</gene>
<dbReference type="InterPro" id="IPR037523">
    <property type="entry name" value="VOC_core"/>
</dbReference>
<feature type="domain" description="VOC" evidence="1">
    <location>
        <begin position="165"/>
        <end position="286"/>
    </location>
</feature>
<proteinExistence type="predicted"/>
<dbReference type="CDD" id="cd07245">
    <property type="entry name" value="VOC_like"/>
    <property type="match status" value="1"/>
</dbReference>
<dbReference type="AlphaFoldDB" id="A0A7J0FIF4"/>
<dbReference type="Pfam" id="PF00903">
    <property type="entry name" value="Glyoxalase"/>
    <property type="match status" value="1"/>
</dbReference>
<sequence>MAALLSPSLSIPPHTKVGAEATLLWLEQRCTGAQGIALPRQLEGTGEYLARVDKCTVTCPSGKSLAEPFMGYLVLKTRAPHVLALLAYPNPTGLLYGLWEYVNPISVGTIAATTPSSRNFQPIVRNGRSLGYHQMTKAKMSVEADVKVSISVEPVDETTDYGVVSMHHVGILCENLERSLDFYQNVLGLKINEARPEDKLPYRGAWLWVGSEMIHLMELPNPDPLTGRPAHGGRDRHTCIAIQDVSKLKEILDKAGIPYTLSRSGRPAIFTRDPDANALEFTQVDS</sequence>
<dbReference type="InterPro" id="IPR004360">
    <property type="entry name" value="Glyas_Fos-R_dOase_dom"/>
</dbReference>
<accession>A0A7J0FIF4</accession>
<dbReference type="Proteomes" id="UP000585474">
    <property type="component" value="Unassembled WGS sequence"/>
</dbReference>
<dbReference type="PROSITE" id="PS51819">
    <property type="entry name" value="VOC"/>
    <property type="match status" value="1"/>
</dbReference>
<dbReference type="SUPFAM" id="SSF54593">
    <property type="entry name" value="Glyoxalase/Bleomycin resistance protein/Dihydroxybiphenyl dioxygenase"/>
    <property type="match status" value="1"/>
</dbReference>
<dbReference type="GO" id="GO:0016829">
    <property type="term" value="F:lyase activity"/>
    <property type="evidence" value="ECO:0007669"/>
    <property type="project" value="UniProtKB-KW"/>
</dbReference>
<dbReference type="PANTHER" id="PTHR21366">
    <property type="entry name" value="GLYOXALASE FAMILY PROTEIN"/>
    <property type="match status" value="1"/>
</dbReference>
<keyword evidence="2" id="KW-0456">Lyase</keyword>
<keyword evidence="3" id="KW-1185">Reference proteome</keyword>
<evidence type="ECO:0000313" key="2">
    <source>
        <dbReference type="EMBL" id="GFY98474.1"/>
    </source>
</evidence>
<protein>
    <submittedName>
        <fullName evidence="2">Lactoylglutathione lyase</fullName>
    </submittedName>
</protein>
<evidence type="ECO:0000313" key="3">
    <source>
        <dbReference type="Proteomes" id="UP000585474"/>
    </source>
</evidence>
<reference evidence="2 3" key="1">
    <citation type="submission" date="2019-07" db="EMBL/GenBank/DDBJ databases">
        <title>De Novo Assembly of kiwifruit Actinidia rufa.</title>
        <authorList>
            <person name="Sugita-Konishi S."/>
            <person name="Sato K."/>
            <person name="Mori E."/>
            <person name="Abe Y."/>
            <person name="Kisaki G."/>
            <person name="Hamano K."/>
            <person name="Suezawa K."/>
            <person name="Otani M."/>
            <person name="Fukuda T."/>
            <person name="Manabe T."/>
            <person name="Gomi K."/>
            <person name="Tabuchi M."/>
            <person name="Akimitsu K."/>
            <person name="Kataoka I."/>
        </authorList>
    </citation>
    <scope>NUCLEOTIDE SEQUENCE [LARGE SCALE GENOMIC DNA]</scope>
    <source>
        <strain evidence="3">cv. Fuchu</strain>
    </source>
</reference>